<evidence type="ECO:0000313" key="2">
    <source>
        <dbReference type="Proteomes" id="UP001258017"/>
    </source>
</evidence>
<reference evidence="1" key="2">
    <citation type="journal article" date="2023" name="Commun. Biol.">
        <title>Intrasexual cuticular hydrocarbon dimorphism in a wasp sheds light on hydrocarbon biosynthesis genes in Hymenoptera.</title>
        <authorList>
            <person name="Moris V.C."/>
            <person name="Podsiadlowski L."/>
            <person name="Martin S."/>
            <person name="Oeyen J.P."/>
            <person name="Donath A."/>
            <person name="Petersen M."/>
            <person name="Wilbrandt J."/>
            <person name="Misof B."/>
            <person name="Liedtke D."/>
            <person name="Thamm M."/>
            <person name="Scheiner R."/>
            <person name="Schmitt T."/>
            <person name="Niehuis O."/>
        </authorList>
    </citation>
    <scope>NUCLEOTIDE SEQUENCE</scope>
    <source>
        <strain evidence="1">GBR_01_08_01A</strain>
    </source>
</reference>
<reference evidence="1" key="1">
    <citation type="submission" date="2021-08" db="EMBL/GenBank/DDBJ databases">
        <authorList>
            <person name="Misof B."/>
            <person name="Oliver O."/>
            <person name="Podsiadlowski L."/>
            <person name="Donath A."/>
            <person name="Peters R."/>
            <person name="Mayer C."/>
            <person name="Rust J."/>
            <person name="Gunkel S."/>
            <person name="Lesny P."/>
            <person name="Martin S."/>
            <person name="Oeyen J.P."/>
            <person name="Petersen M."/>
            <person name="Panagiotis P."/>
            <person name="Wilbrandt J."/>
            <person name="Tanja T."/>
        </authorList>
    </citation>
    <scope>NUCLEOTIDE SEQUENCE</scope>
    <source>
        <strain evidence="1">GBR_01_08_01A</strain>
        <tissue evidence="1">Thorax + abdomen</tissue>
    </source>
</reference>
<keyword evidence="2" id="KW-1185">Reference proteome</keyword>
<protein>
    <submittedName>
        <fullName evidence="1">Uncharacterized protein</fullName>
    </submittedName>
</protein>
<proteinExistence type="predicted"/>
<dbReference type="Proteomes" id="UP001258017">
    <property type="component" value="Unassembled WGS sequence"/>
</dbReference>
<accession>A0AAD9R867</accession>
<name>A0AAD9R867_9HYME</name>
<sequence length="96" mass="10939">MFWWHPLQTVAISNVIESTKIAETVENVNSVTSTLDFIFHNLQVPNNGNSELQIYLQDPSSKFHSLLRKDLFLLIGTSTTTFNLTQNDLFSSHQTI</sequence>
<evidence type="ECO:0000313" key="1">
    <source>
        <dbReference type="EMBL" id="KAK2574889.1"/>
    </source>
</evidence>
<comment type="caution">
    <text evidence="1">The sequence shown here is derived from an EMBL/GenBank/DDBJ whole genome shotgun (WGS) entry which is preliminary data.</text>
</comment>
<organism evidence="1 2">
    <name type="scientific">Odynerus spinipes</name>
    <dbReference type="NCBI Taxonomy" id="1348599"/>
    <lineage>
        <taxon>Eukaryota</taxon>
        <taxon>Metazoa</taxon>
        <taxon>Ecdysozoa</taxon>
        <taxon>Arthropoda</taxon>
        <taxon>Hexapoda</taxon>
        <taxon>Insecta</taxon>
        <taxon>Pterygota</taxon>
        <taxon>Neoptera</taxon>
        <taxon>Endopterygota</taxon>
        <taxon>Hymenoptera</taxon>
        <taxon>Apocrita</taxon>
        <taxon>Aculeata</taxon>
        <taxon>Vespoidea</taxon>
        <taxon>Vespidae</taxon>
        <taxon>Eumeninae</taxon>
        <taxon>Odynerus</taxon>
    </lineage>
</organism>
<gene>
    <name evidence="1" type="ORF">KPH14_008341</name>
</gene>
<dbReference type="AlphaFoldDB" id="A0AAD9R867"/>
<dbReference type="EMBL" id="JAIFRP010004526">
    <property type="protein sequence ID" value="KAK2574889.1"/>
    <property type="molecule type" value="Genomic_DNA"/>
</dbReference>